<accession>A0AAD5WMS6</accession>
<comment type="caution">
    <text evidence="2">The sequence shown here is derived from an EMBL/GenBank/DDBJ whole genome shotgun (WGS) entry which is preliminary data.</text>
</comment>
<dbReference type="AlphaFoldDB" id="A0AAD5WMS6"/>
<protein>
    <submittedName>
        <fullName evidence="2">Uncharacterized protein</fullName>
    </submittedName>
</protein>
<dbReference type="Proteomes" id="UP001201980">
    <property type="component" value="Unassembled WGS sequence"/>
</dbReference>
<dbReference type="EMBL" id="JAKWBI020001011">
    <property type="protein sequence ID" value="KAJ2891709.1"/>
    <property type="molecule type" value="Genomic_DNA"/>
</dbReference>
<name>A0AAD5WMS6_9PEZI</name>
<proteinExistence type="predicted"/>
<reference evidence="2" key="1">
    <citation type="submission" date="2022-07" db="EMBL/GenBank/DDBJ databases">
        <title>Draft genome sequence of Zalerion maritima ATCC 34329, a (micro)plastics degrading marine fungus.</title>
        <authorList>
            <person name="Paco A."/>
            <person name="Goncalves M.F.M."/>
            <person name="Rocha-Santos T.A.P."/>
            <person name="Alves A."/>
        </authorList>
    </citation>
    <scope>NUCLEOTIDE SEQUENCE</scope>
    <source>
        <strain evidence="2">ATCC 34329</strain>
    </source>
</reference>
<gene>
    <name evidence="2" type="ORF">MKZ38_000059</name>
</gene>
<sequence>MLIKASFFIVKLPSFTNWESRPPDLRKFQPFEVKDRVSRKPAKMVATGVATQYPQKQNRKQAWHPGKPPVKFSTTPRKRNFDSRLQTRTG</sequence>
<organism evidence="2 3">
    <name type="scientific">Zalerion maritima</name>
    <dbReference type="NCBI Taxonomy" id="339359"/>
    <lineage>
        <taxon>Eukaryota</taxon>
        <taxon>Fungi</taxon>
        <taxon>Dikarya</taxon>
        <taxon>Ascomycota</taxon>
        <taxon>Pezizomycotina</taxon>
        <taxon>Sordariomycetes</taxon>
        <taxon>Lulworthiomycetidae</taxon>
        <taxon>Lulworthiales</taxon>
        <taxon>Lulworthiaceae</taxon>
        <taxon>Zalerion</taxon>
    </lineage>
</organism>
<keyword evidence="3" id="KW-1185">Reference proteome</keyword>
<evidence type="ECO:0000313" key="2">
    <source>
        <dbReference type="EMBL" id="KAJ2891709.1"/>
    </source>
</evidence>
<evidence type="ECO:0000313" key="3">
    <source>
        <dbReference type="Proteomes" id="UP001201980"/>
    </source>
</evidence>
<evidence type="ECO:0000256" key="1">
    <source>
        <dbReference type="SAM" id="MobiDB-lite"/>
    </source>
</evidence>
<feature type="region of interest" description="Disordered" evidence="1">
    <location>
        <begin position="53"/>
        <end position="90"/>
    </location>
</feature>